<name>A0AAV4V6B0_CAEEX</name>
<dbReference type="EMBL" id="BPLR01013976">
    <property type="protein sequence ID" value="GIY65268.1"/>
    <property type="molecule type" value="Genomic_DNA"/>
</dbReference>
<proteinExistence type="predicted"/>
<keyword evidence="1" id="KW-0732">Signal</keyword>
<accession>A0AAV4V6B0</accession>
<reference evidence="2 3" key="1">
    <citation type="submission" date="2021-06" db="EMBL/GenBank/DDBJ databases">
        <title>Caerostris extrusa draft genome.</title>
        <authorList>
            <person name="Kono N."/>
            <person name="Arakawa K."/>
        </authorList>
    </citation>
    <scope>NUCLEOTIDE SEQUENCE [LARGE SCALE GENOMIC DNA]</scope>
</reference>
<organism evidence="2 3">
    <name type="scientific">Caerostris extrusa</name>
    <name type="common">Bark spider</name>
    <name type="synonym">Caerostris bankana</name>
    <dbReference type="NCBI Taxonomy" id="172846"/>
    <lineage>
        <taxon>Eukaryota</taxon>
        <taxon>Metazoa</taxon>
        <taxon>Ecdysozoa</taxon>
        <taxon>Arthropoda</taxon>
        <taxon>Chelicerata</taxon>
        <taxon>Arachnida</taxon>
        <taxon>Araneae</taxon>
        <taxon>Araneomorphae</taxon>
        <taxon>Entelegynae</taxon>
        <taxon>Araneoidea</taxon>
        <taxon>Araneidae</taxon>
        <taxon>Caerostris</taxon>
    </lineage>
</organism>
<protein>
    <submittedName>
        <fullName evidence="2">Uncharacterized protein</fullName>
    </submittedName>
</protein>
<sequence>MTIIPNTAISRKSCPRRLNSILLRLIVLAGESSAARDNSPWTHLPVNPFETNHVQMIRRRRRLDEAELNLICEDMIFRIAGIRDDCYWLDRPLVTKENRWLSSGICFITFFKSFNGR</sequence>
<feature type="chain" id="PRO_5043573755" evidence="1">
    <location>
        <begin position="35"/>
        <end position="117"/>
    </location>
</feature>
<comment type="caution">
    <text evidence="2">The sequence shown here is derived from an EMBL/GenBank/DDBJ whole genome shotgun (WGS) entry which is preliminary data.</text>
</comment>
<gene>
    <name evidence="2" type="ORF">CEXT_422851</name>
</gene>
<dbReference type="Proteomes" id="UP001054945">
    <property type="component" value="Unassembled WGS sequence"/>
</dbReference>
<keyword evidence="3" id="KW-1185">Reference proteome</keyword>
<evidence type="ECO:0000256" key="1">
    <source>
        <dbReference type="SAM" id="SignalP"/>
    </source>
</evidence>
<evidence type="ECO:0000313" key="2">
    <source>
        <dbReference type="EMBL" id="GIY65268.1"/>
    </source>
</evidence>
<evidence type="ECO:0000313" key="3">
    <source>
        <dbReference type="Proteomes" id="UP001054945"/>
    </source>
</evidence>
<feature type="signal peptide" evidence="1">
    <location>
        <begin position="1"/>
        <end position="34"/>
    </location>
</feature>
<dbReference type="AlphaFoldDB" id="A0AAV4V6B0"/>